<dbReference type="OrthoDB" id="8301496at2"/>
<dbReference type="EMBL" id="SDVB01000170">
    <property type="protein sequence ID" value="RYC17757.1"/>
    <property type="molecule type" value="Genomic_DNA"/>
</dbReference>
<evidence type="ECO:0008006" key="3">
    <source>
        <dbReference type="Google" id="ProtNLM"/>
    </source>
</evidence>
<dbReference type="RefSeq" id="WP_129331336.1">
    <property type="nucleotide sequence ID" value="NZ_SDVB01000170.1"/>
</dbReference>
<sequence>MPLYVRDESVNALAEQARAILKAPTKTEAIRLALQRVIDEELAKPSLGERVARLREKYALADHASLRPFDDKAFLDQMWGDADVRR</sequence>
<name>A0A4Q2TJA1_9HYPH</name>
<evidence type="ECO:0000313" key="2">
    <source>
        <dbReference type="Proteomes" id="UP000291088"/>
    </source>
</evidence>
<proteinExistence type="predicted"/>
<keyword evidence="2" id="KW-1185">Reference proteome</keyword>
<comment type="caution">
    <text evidence="1">The sequence shown here is derived from an EMBL/GenBank/DDBJ whole genome shotgun (WGS) entry which is preliminary data.</text>
</comment>
<gene>
    <name evidence="1" type="ORF">EUU22_07225</name>
</gene>
<accession>A0A4Q2TJA1</accession>
<dbReference type="AlphaFoldDB" id="A0A4Q2TJA1"/>
<dbReference type="Pfam" id="PF07704">
    <property type="entry name" value="PSK_trans_fac"/>
    <property type="match status" value="1"/>
</dbReference>
<organism evidence="1 2">
    <name type="scientific">Ciceribacter ferrooxidans</name>
    <dbReference type="NCBI Taxonomy" id="2509717"/>
    <lineage>
        <taxon>Bacteria</taxon>
        <taxon>Pseudomonadati</taxon>
        <taxon>Pseudomonadota</taxon>
        <taxon>Alphaproteobacteria</taxon>
        <taxon>Hyphomicrobiales</taxon>
        <taxon>Rhizobiaceae</taxon>
        <taxon>Ciceribacter</taxon>
    </lineage>
</organism>
<dbReference type="InterPro" id="IPR011660">
    <property type="entry name" value="VapB-like"/>
</dbReference>
<reference evidence="1 2" key="1">
    <citation type="submission" date="2019-01" db="EMBL/GenBank/DDBJ databases">
        <authorList>
            <person name="Deng T."/>
        </authorList>
    </citation>
    <scope>NUCLEOTIDE SEQUENCE [LARGE SCALE GENOMIC DNA]</scope>
    <source>
        <strain evidence="1 2">F8825</strain>
    </source>
</reference>
<evidence type="ECO:0000313" key="1">
    <source>
        <dbReference type="EMBL" id="RYC17757.1"/>
    </source>
</evidence>
<dbReference type="Proteomes" id="UP000291088">
    <property type="component" value="Unassembled WGS sequence"/>
</dbReference>
<protein>
    <recommendedName>
        <fullName evidence="3">Antitoxin VapB</fullName>
    </recommendedName>
</protein>